<dbReference type="Proteomes" id="UP000838756">
    <property type="component" value="Unassembled WGS sequence"/>
</dbReference>
<evidence type="ECO:0000313" key="2">
    <source>
        <dbReference type="Proteomes" id="UP000838756"/>
    </source>
</evidence>
<proteinExistence type="predicted"/>
<sequence>MEYKPHKDATAHGVSLFCGRTGKEEQDCEVLREHTPRSISGKKPINSQHCGGAGDYVVSPLLTNCRL</sequence>
<accession>A0A8S4R9X9</accession>
<dbReference type="AlphaFoldDB" id="A0A8S4R9X9"/>
<name>A0A8S4R9X9_9NEOP</name>
<protein>
    <submittedName>
        <fullName evidence="1">Jg5012 protein</fullName>
    </submittedName>
</protein>
<gene>
    <name evidence="1" type="primary">jg5012</name>
    <name evidence="1" type="ORF">PAEG_LOCUS11920</name>
</gene>
<comment type="caution">
    <text evidence="1">The sequence shown here is derived from an EMBL/GenBank/DDBJ whole genome shotgun (WGS) entry which is preliminary data.</text>
</comment>
<dbReference type="EMBL" id="CAKXAJ010025021">
    <property type="protein sequence ID" value="CAH2234021.1"/>
    <property type="molecule type" value="Genomic_DNA"/>
</dbReference>
<organism evidence="1 2">
    <name type="scientific">Pararge aegeria aegeria</name>
    <dbReference type="NCBI Taxonomy" id="348720"/>
    <lineage>
        <taxon>Eukaryota</taxon>
        <taxon>Metazoa</taxon>
        <taxon>Ecdysozoa</taxon>
        <taxon>Arthropoda</taxon>
        <taxon>Hexapoda</taxon>
        <taxon>Insecta</taxon>
        <taxon>Pterygota</taxon>
        <taxon>Neoptera</taxon>
        <taxon>Endopterygota</taxon>
        <taxon>Lepidoptera</taxon>
        <taxon>Glossata</taxon>
        <taxon>Ditrysia</taxon>
        <taxon>Papilionoidea</taxon>
        <taxon>Nymphalidae</taxon>
        <taxon>Satyrinae</taxon>
        <taxon>Satyrini</taxon>
        <taxon>Parargina</taxon>
        <taxon>Pararge</taxon>
    </lineage>
</organism>
<evidence type="ECO:0000313" key="1">
    <source>
        <dbReference type="EMBL" id="CAH2234021.1"/>
    </source>
</evidence>
<keyword evidence="2" id="KW-1185">Reference proteome</keyword>
<reference evidence="1" key="1">
    <citation type="submission" date="2022-03" db="EMBL/GenBank/DDBJ databases">
        <authorList>
            <person name="Lindestad O."/>
        </authorList>
    </citation>
    <scope>NUCLEOTIDE SEQUENCE</scope>
</reference>